<dbReference type="FunFam" id="3.40.50.300:FF:000218">
    <property type="entry name" value="Multidrug ABC transporter ATP-binding protein"/>
    <property type="match status" value="1"/>
</dbReference>
<dbReference type="OrthoDB" id="9806127at2"/>
<evidence type="ECO:0000256" key="4">
    <source>
        <dbReference type="ARBA" id="ARBA00022840"/>
    </source>
</evidence>
<dbReference type="SUPFAM" id="SSF90123">
    <property type="entry name" value="ABC transporter transmembrane region"/>
    <property type="match status" value="1"/>
</dbReference>
<feature type="transmembrane region" description="Helical" evidence="7">
    <location>
        <begin position="59"/>
        <end position="77"/>
    </location>
</feature>
<evidence type="ECO:0000256" key="6">
    <source>
        <dbReference type="ARBA" id="ARBA00023136"/>
    </source>
</evidence>
<dbReference type="GO" id="GO:0005524">
    <property type="term" value="F:ATP binding"/>
    <property type="evidence" value="ECO:0007669"/>
    <property type="project" value="UniProtKB-KW"/>
</dbReference>
<proteinExistence type="predicted"/>
<dbReference type="InterPro" id="IPR039421">
    <property type="entry name" value="Type_1_exporter"/>
</dbReference>
<feature type="transmembrane region" description="Helical" evidence="7">
    <location>
        <begin position="249"/>
        <end position="268"/>
    </location>
</feature>
<dbReference type="InterPro" id="IPR011527">
    <property type="entry name" value="ABC1_TM_dom"/>
</dbReference>
<feature type="domain" description="ABC transmembrane type-1" evidence="9">
    <location>
        <begin position="23"/>
        <end position="306"/>
    </location>
</feature>
<sequence length="600" mass="67000">MKSLLRTLGYTHNMLPFYAKISLCSILVALTGIAMPYVISRATTLMVEVVEGNNIGVGQVLWLAALLLVFDVANVLIRNLGGYWGDVMSTKLKAQLSTHYYHHLLSLPQSYFDGELTGTIINRLNRAITEMSNFLNMFANNFLQMLLTSCITIGIVLTYSLELALLVLILYPLFIWLAVLTSKKWRYFQSNKNHEVDMASGRFAEVVSQIKVVKSYVRESLEYRHFTKRYRKTIAVTRKQSRYWHKMDVIRGLILSIVFFLIFAYIFVQTTEKKFTIGEMILLITLINNLRTPLFSMSFIVDGFQKAVSGSKDFIAAMELKPGIKDAPDAAHLNTEKATISFDDVSFRYASVPNRPVLHNISFTIPAGERVALVSESGGGKTTITNLLMRLYERDSGVISVNDTDIRNLTQRSLRGHIATVFQDPVLFSGTIRENIAYGKADATDKEIFAAAKAANADEFIRQLDYGYDTQIGEHGLKLSGGQKQRIAIARAVLKDAPILILDEATSNLDNKNEHLVQQALDRLMKGRTTLIIAHRLSTIAAVDTIITLKNGRVDEIGSPDELAKTNGIYAKLLELQKNPGVAGERLAAYDIAAEPKVDV</sequence>
<evidence type="ECO:0000259" key="9">
    <source>
        <dbReference type="PROSITE" id="PS50929"/>
    </source>
</evidence>
<organism evidence="10 11">
    <name type="scientific">Candidatus Nanosynbacter featherlites</name>
    <dbReference type="NCBI Taxonomy" id="2572088"/>
    <lineage>
        <taxon>Bacteria</taxon>
        <taxon>Candidatus Saccharimonadota</taxon>
        <taxon>Candidatus Saccharimonadia</taxon>
        <taxon>Candidatus Nanosynbacterales</taxon>
        <taxon>Candidatus Nanosynbacteraceae</taxon>
        <taxon>Candidatus Nanosynbacter</taxon>
    </lineage>
</organism>
<dbReference type="CDD" id="cd07346">
    <property type="entry name" value="ABC_6TM_exporters"/>
    <property type="match status" value="1"/>
</dbReference>
<feature type="transmembrane region" description="Helical" evidence="7">
    <location>
        <begin position="21"/>
        <end position="39"/>
    </location>
</feature>
<dbReference type="PROSITE" id="PS50929">
    <property type="entry name" value="ABC_TM1F"/>
    <property type="match status" value="1"/>
</dbReference>
<dbReference type="Proteomes" id="UP000310639">
    <property type="component" value="Chromosome"/>
</dbReference>
<protein>
    <submittedName>
        <fullName evidence="10">ABC transporter ATP-binding protein</fullName>
    </submittedName>
</protein>
<name>A0A4P9A3E7_9BACT</name>
<evidence type="ECO:0000256" key="3">
    <source>
        <dbReference type="ARBA" id="ARBA00022741"/>
    </source>
</evidence>
<keyword evidence="4 10" id="KW-0067">ATP-binding</keyword>
<comment type="subcellular location">
    <subcellularLocation>
        <location evidence="1">Cell membrane</location>
        <topology evidence="1">Multi-pass membrane protein</topology>
    </subcellularLocation>
</comment>
<feature type="transmembrane region" description="Helical" evidence="7">
    <location>
        <begin position="134"/>
        <end position="157"/>
    </location>
</feature>
<dbReference type="SMART" id="SM00382">
    <property type="entry name" value="AAA"/>
    <property type="match status" value="1"/>
</dbReference>
<keyword evidence="6 7" id="KW-0472">Membrane</keyword>
<dbReference type="InterPro" id="IPR003439">
    <property type="entry name" value="ABC_transporter-like_ATP-bd"/>
</dbReference>
<dbReference type="PANTHER" id="PTHR43394:SF1">
    <property type="entry name" value="ATP-BINDING CASSETTE SUB-FAMILY B MEMBER 10, MITOCHONDRIAL"/>
    <property type="match status" value="1"/>
</dbReference>
<keyword evidence="3" id="KW-0547">Nucleotide-binding</keyword>
<dbReference type="GO" id="GO:0016887">
    <property type="term" value="F:ATP hydrolysis activity"/>
    <property type="evidence" value="ECO:0007669"/>
    <property type="project" value="InterPro"/>
</dbReference>
<dbReference type="InterPro" id="IPR003593">
    <property type="entry name" value="AAA+_ATPase"/>
</dbReference>
<dbReference type="EMBL" id="CP040004">
    <property type="protein sequence ID" value="QCT42340.1"/>
    <property type="molecule type" value="Genomic_DNA"/>
</dbReference>
<dbReference type="InterPro" id="IPR036640">
    <property type="entry name" value="ABC1_TM_sf"/>
</dbReference>
<evidence type="ECO:0000256" key="5">
    <source>
        <dbReference type="ARBA" id="ARBA00022989"/>
    </source>
</evidence>
<dbReference type="Gene3D" id="1.20.1560.10">
    <property type="entry name" value="ABC transporter type 1, transmembrane domain"/>
    <property type="match status" value="1"/>
</dbReference>
<evidence type="ECO:0000313" key="11">
    <source>
        <dbReference type="Proteomes" id="UP000310639"/>
    </source>
</evidence>
<dbReference type="AlphaFoldDB" id="A0A4P9A3E7"/>
<dbReference type="GO" id="GO:0005886">
    <property type="term" value="C:plasma membrane"/>
    <property type="evidence" value="ECO:0007669"/>
    <property type="project" value="UniProtKB-SubCell"/>
</dbReference>
<dbReference type="Gene3D" id="3.40.50.300">
    <property type="entry name" value="P-loop containing nucleotide triphosphate hydrolases"/>
    <property type="match status" value="1"/>
</dbReference>
<feature type="transmembrane region" description="Helical" evidence="7">
    <location>
        <begin position="163"/>
        <end position="182"/>
    </location>
</feature>
<evidence type="ECO:0000256" key="1">
    <source>
        <dbReference type="ARBA" id="ARBA00004651"/>
    </source>
</evidence>
<accession>A0A4P9A3E7</accession>
<dbReference type="Pfam" id="PF00664">
    <property type="entry name" value="ABC_membrane"/>
    <property type="match status" value="1"/>
</dbReference>
<gene>
    <name evidence="10" type="ORF">FBF37_02570</name>
</gene>
<feature type="domain" description="ABC transporter" evidence="8">
    <location>
        <begin position="340"/>
        <end position="576"/>
    </location>
</feature>
<dbReference type="PANTHER" id="PTHR43394">
    <property type="entry name" value="ATP-DEPENDENT PERMEASE MDL1, MITOCHONDRIAL"/>
    <property type="match status" value="1"/>
</dbReference>
<dbReference type="GO" id="GO:0015421">
    <property type="term" value="F:ABC-type oligopeptide transporter activity"/>
    <property type="evidence" value="ECO:0007669"/>
    <property type="project" value="TreeGrafter"/>
</dbReference>
<dbReference type="KEGG" id="nft:FBF37_02570"/>
<dbReference type="PROSITE" id="PS50893">
    <property type="entry name" value="ABC_TRANSPORTER_2"/>
    <property type="match status" value="1"/>
</dbReference>
<evidence type="ECO:0000256" key="2">
    <source>
        <dbReference type="ARBA" id="ARBA00022692"/>
    </source>
</evidence>
<evidence type="ECO:0000256" key="7">
    <source>
        <dbReference type="SAM" id="Phobius"/>
    </source>
</evidence>
<keyword evidence="11" id="KW-1185">Reference proteome</keyword>
<evidence type="ECO:0000259" key="8">
    <source>
        <dbReference type="PROSITE" id="PS50893"/>
    </source>
</evidence>
<dbReference type="RefSeq" id="WP_138079198.1">
    <property type="nucleotide sequence ID" value="NZ_CP040004.1"/>
</dbReference>
<evidence type="ECO:0000313" key="10">
    <source>
        <dbReference type="EMBL" id="QCT42340.1"/>
    </source>
</evidence>
<dbReference type="SUPFAM" id="SSF52540">
    <property type="entry name" value="P-loop containing nucleoside triphosphate hydrolases"/>
    <property type="match status" value="1"/>
</dbReference>
<reference evidence="10 11" key="1">
    <citation type="submission" date="2019-04" db="EMBL/GenBank/DDBJ databases">
        <title>Saccharibacteria TM7 genomes.</title>
        <authorList>
            <person name="Bor B."/>
            <person name="He X."/>
            <person name="Chen T."/>
            <person name="Dewhirst F.E."/>
        </authorList>
    </citation>
    <scope>NUCLEOTIDE SEQUENCE [LARGE SCALE GENOMIC DNA]</scope>
    <source>
        <strain evidence="10 11">BB001</strain>
    </source>
</reference>
<keyword evidence="2 7" id="KW-0812">Transmembrane</keyword>
<keyword evidence="5 7" id="KW-1133">Transmembrane helix</keyword>
<dbReference type="InterPro" id="IPR027417">
    <property type="entry name" value="P-loop_NTPase"/>
</dbReference>
<dbReference type="PROSITE" id="PS00211">
    <property type="entry name" value="ABC_TRANSPORTER_1"/>
    <property type="match status" value="1"/>
</dbReference>
<dbReference type="InterPro" id="IPR017871">
    <property type="entry name" value="ABC_transporter-like_CS"/>
</dbReference>
<dbReference type="Pfam" id="PF00005">
    <property type="entry name" value="ABC_tran"/>
    <property type="match status" value="1"/>
</dbReference>